<organism evidence="1">
    <name type="scientific">Culex pipiens</name>
    <name type="common">House mosquito</name>
    <dbReference type="NCBI Taxonomy" id="7175"/>
    <lineage>
        <taxon>Eukaryota</taxon>
        <taxon>Metazoa</taxon>
        <taxon>Ecdysozoa</taxon>
        <taxon>Arthropoda</taxon>
        <taxon>Hexapoda</taxon>
        <taxon>Insecta</taxon>
        <taxon>Pterygota</taxon>
        <taxon>Neoptera</taxon>
        <taxon>Endopterygota</taxon>
        <taxon>Diptera</taxon>
        <taxon>Nematocera</taxon>
        <taxon>Culicoidea</taxon>
        <taxon>Culicidae</taxon>
        <taxon>Culicinae</taxon>
        <taxon>Culicini</taxon>
        <taxon>Culex</taxon>
        <taxon>Culex</taxon>
    </lineage>
</organism>
<reference evidence="1" key="1">
    <citation type="submission" date="2021-05" db="EMBL/GenBank/DDBJ databases">
        <authorList>
            <person name="Alioto T."/>
            <person name="Alioto T."/>
            <person name="Gomez Garrido J."/>
        </authorList>
    </citation>
    <scope>NUCLEOTIDE SEQUENCE</scope>
</reference>
<protein>
    <submittedName>
        <fullName evidence="1">(northern house mosquito) hypothetical protein</fullName>
    </submittedName>
</protein>
<evidence type="ECO:0000313" key="1">
    <source>
        <dbReference type="EMBL" id="CAG6447574.1"/>
    </source>
</evidence>
<name>A0A8D8A1F5_CULPI</name>
<dbReference type="EMBL" id="HBUE01009414">
    <property type="protein sequence ID" value="CAG6447574.1"/>
    <property type="molecule type" value="Transcribed_RNA"/>
</dbReference>
<accession>A0A8D8A1F5</accession>
<proteinExistence type="predicted"/>
<sequence>MSETGPAINLNREIANPNNPLVFFDVKIGDEKGVGSNYVVTLRVCNIRLRFFSSWSLADRAACRCGTEDGGELPGAVHRRAGRVAADRRQAALQGHPVPPGQVTVYEPGWGHFRRGWQWRRKHLREDV</sequence>
<dbReference type="AlphaFoldDB" id="A0A8D8A1F5"/>